<comment type="catalytic activity">
    <reaction evidence="4">
        <text>oxaloacetate + acetyl-CoA + H2O = citrate + CoA + H(+)</text>
        <dbReference type="Rhea" id="RHEA:16845"/>
        <dbReference type="ChEBI" id="CHEBI:15377"/>
        <dbReference type="ChEBI" id="CHEBI:15378"/>
        <dbReference type="ChEBI" id="CHEBI:16452"/>
        <dbReference type="ChEBI" id="CHEBI:16947"/>
        <dbReference type="ChEBI" id="CHEBI:57287"/>
        <dbReference type="ChEBI" id="CHEBI:57288"/>
        <dbReference type="EC" id="2.3.3.16"/>
    </reaction>
</comment>
<dbReference type="GO" id="GO:0005829">
    <property type="term" value="C:cytosol"/>
    <property type="evidence" value="ECO:0007669"/>
    <property type="project" value="TreeGrafter"/>
</dbReference>
<dbReference type="InterPro" id="IPR016143">
    <property type="entry name" value="Citrate_synth-like_sm_a-sub"/>
</dbReference>
<comment type="caution">
    <text evidence="7">The sequence shown here is derived from an EMBL/GenBank/DDBJ whole genome shotgun (WGS) entry which is preliminary data.</text>
</comment>
<comment type="similarity">
    <text evidence="2 5">Belongs to the citrate synthase family.</text>
</comment>
<evidence type="ECO:0000256" key="1">
    <source>
        <dbReference type="ARBA" id="ARBA00004751"/>
    </source>
</evidence>
<dbReference type="InterPro" id="IPR024176">
    <property type="entry name" value="Citrate_synthase_bac-typ"/>
</dbReference>
<protein>
    <recommendedName>
        <fullName evidence="5">Citrate synthase</fullName>
    </recommendedName>
</protein>
<evidence type="ECO:0000256" key="3">
    <source>
        <dbReference type="ARBA" id="ARBA00022679"/>
    </source>
</evidence>
<evidence type="ECO:0000256" key="4">
    <source>
        <dbReference type="ARBA" id="ARBA00049288"/>
    </source>
</evidence>
<comment type="pathway">
    <text evidence="1">Carbohydrate metabolism; tricarboxylic acid cycle; isocitrate from oxaloacetate: step 1/2.</text>
</comment>
<dbReference type="EMBL" id="NIDE01000001">
    <property type="protein sequence ID" value="OWK46808.1"/>
    <property type="molecule type" value="Genomic_DNA"/>
</dbReference>
<feature type="active site" evidence="6">
    <location>
        <position position="264"/>
    </location>
</feature>
<dbReference type="InterPro" id="IPR036969">
    <property type="entry name" value="Citrate_synthase_sf"/>
</dbReference>
<dbReference type="PANTHER" id="PTHR11739:SF4">
    <property type="entry name" value="CITRATE SYNTHASE, PEROXISOMAL"/>
    <property type="match status" value="1"/>
</dbReference>
<accession>A0A225E7Q3</accession>
<evidence type="ECO:0000256" key="6">
    <source>
        <dbReference type="PIRSR" id="PIRSR001369-1"/>
    </source>
</evidence>
<evidence type="ECO:0000256" key="5">
    <source>
        <dbReference type="PIRNR" id="PIRNR001369"/>
    </source>
</evidence>
<keyword evidence="3 5" id="KW-0808">Transferase</keyword>
<reference evidence="8" key="1">
    <citation type="submission" date="2017-06" db="EMBL/GenBank/DDBJ databases">
        <title>Genome analysis of Fimbriiglobus ruber SP5, the first member of the order Planctomycetales with confirmed chitinolytic capability.</title>
        <authorList>
            <person name="Ravin N.V."/>
            <person name="Rakitin A.L."/>
            <person name="Ivanova A.A."/>
            <person name="Beletsky A.V."/>
            <person name="Kulichevskaya I.S."/>
            <person name="Mardanov A.V."/>
            <person name="Dedysh S.N."/>
        </authorList>
    </citation>
    <scope>NUCLEOTIDE SEQUENCE [LARGE SCALE GENOMIC DNA]</scope>
    <source>
        <strain evidence="8">SP5</strain>
    </source>
</reference>
<sequence length="382" mass="42291">MSSEPEYRPGLEDVPAAKSAVSFIDGKRARLEYRGIPVEVLARESCFEETSWLLLKGELPTQRQLAEFDHGLRTRRRLHFRLKDLIRCMPADGHPMDALQASVSALGMYAPTRAVNNQAANWDATLKLIAALPTLVAAFSRVRRGEEILDPRSDLDHAANFYYMLFEKEPTTAVRKVLDAALITHAEHTMNASTFTARVTGSSLASPYAVIASAIGTLSGPLHGGANEEALAQLEQIGGPENVKPWLDAKLAADPKFKVMGLGHRVYKVKDPRANVIQELAEHVFAETSRPKNYETALELERVCAGIYGAKGVYPNVDFYSGVVYHSLGIPTDLFTPIFAISRVVGWLAHWTEQLVGNRIFRPEQVFVGKTDVPYVPLEKRP</sequence>
<dbReference type="InterPro" id="IPR016142">
    <property type="entry name" value="Citrate_synth-like_lrg_a-sub"/>
</dbReference>
<dbReference type="GO" id="GO:0006099">
    <property type="term" value="P:tricarboxylic acid cycle"/>
    <property type="evidence" value="ECO:0007669"/>
    <property type="project" value="UniProtKB-UniPathway"/>
</dbReference>
<organism evidence="7 8">
    <name type="scientific">Fimbriiglobus ruber</name>
    <dbReference type="NCBI Taxonomy" id="1908690"/>
    <lineage>
        <taxon>Bacteria</taxon>
        <taxon>Pseudomonadati</taxon>
        <taxon>Planctomycetota</taxon>
        <taxon>Planctomycetia</taxon>
        <taxon>Gemmatales</taxon>
        <taxon>Gemmataceae</taxon>
        <taxon>Fimbriiglobus</taxon>
    </lineage>
</organism>
<dbReference type="Gene3D" id="1.10.580.10">
    <property type="entry name" value="Citrate Synthase, domain 1"/>
    <property type="match status" value="1"/>
</dbReference>
<name>A0A225E7Q3_9BACT</name>
<dbReference type="Pfam" id="PF00285">
    <property type="entry name" value="Citrate_synt"/>
    <property type="match status" value="1"/>
</dbReference>
<dbReference type="GO" id="GO:0036440">
    <property type="term" value="F:citrate synthase activity"/>
    <property type="evidence" value="ECO:0007669"/>
    <property type="project" value="UniProtKB-EC"/>
</dbReference>
<dbReference type="PANTHER" id="PTHR11739">
    <property type="entry name" value="CITRATE SYNTHASE"/>
    <property type="match status" value="1"/>
</dbReference>
<dbReference type="NCBIfam" id="NF010639">
    <property type="entry name" value="PRK14036.1"/>
    <property type="match status" value="1"/>
</dbReference>
<dbReference type="PIRSF" id="PIRSF001369">
    <property type="entry name" value="Citrate_synth"/>
    <property type="match status" value="1"/>
</dbReference>
<dbReference type="GO" id="GO:0005975">
    <property type="term" value="P:carbohydrate metabolic process"/>
    <property type="evidence" value="ECO:0007669"/>
    <property type="project" value="TreeGrafter"/>
</dbReference>
<dbReference type="PRINTS" id="PR00143">
    <property type="entry name" value="CITRTSNTHASE"/>
</dbReference>
<proteinExistence type="inferred from homology"/>
<dbReference type="OrthoDB" id="9800864at2"/>
<dbReference type="RefSeq" id="WP_088251988.1">
    <property type="nucleotide sequence ID" value="NZ_NIDE01000001.1"/>
</dbReference>
<evidence type="ECO:0000256" key="2">
    <source>
        <dbReference type="ARBA" id="ARBA00010566"/>
    </source>
</evidence>
<evidence type="ECO:0000313" key="7">
    <source>
        <dbReference type="EMBL" id="OWK46808.1"/>
    </source>
</evidence>
<dbReference type="Proteomes" id="UP000214646">
    <property type="component" value="Unassembled WGS sequence"/>
</dbReference>
<evidence type="ECO:0000313" key="8">
    <source>
        <dbReference type="Proteomes" id="UP000214646"/>
    </source>
</evidence>
<dbReference type="SUPFAM" id="SSF48256">
    <property type="entry name" value="Citrate synthase"/>
    <property type="match status" value="1"/>
</dbReference>
<keyword evidence="8" id="KW-1185">Reference proteome</keyword>
<dbReference type="Gene3D" id="1.10.230.10">
    <property type="entry name" value="Cytochrome P450-Terp, domain 2"/>
    <property type="match status" value="1"/>
</dbReference>
<gene>
    <name evidence="7" type="ORF">FRUB_00507</name>
</gene>
<dbReference type="UniPathway" id="UPA00223"/>
<feature type="active site" evidence="6">
    <location>
        <position position="318"/>
    </location>
</feature>
<dbReference type="InterPro" id="IPR002020">
    <property type="entry name" value="Citrate_synthase"/>
</dbReference>
<dbReference type="AlphaFoldDB" id="A0A225E7Q3"/>